<accession>A0A0N0GZN2</accession>
<name>A0A0N0GZN2_9ACTN</name>
<evidence type="ECO:0000259" key="1">
    <source>
        <dbReference type="Pfam" id="PF04149"/>
    </source>
</evidence>
<dbReference type="Proteomes" id="UP000037982">
    <property type="component" value="Unassembled WGS sequence"/>
</dbReference>
<evidence type="ECO:0000313" key="3">
    <source>
        <dbReference type="Proteomes" id="UP000037982"/>
    </source>
</evidence>
<reference evidence="3" key="1">
    <citation type="submission" date="2015-07" db="EMBL/GenBank/DDBJ databases">
        <authorList>
            <person name="Ju K.-S."/>
            <person name="Doroghazi J.R."/>
            <person name="Metcalf W.W."/>
        </authorList>
    </citation>
    <scope>NUCLEOTIDE SEQUENCE [LARGE SCALE GENOMIC DNA]</scope>
    <source>
        <strain evidence="3">NRRL ISP-5002</strain>
    </source>
</reference>
<dbReference type="AlphaFoldDB" id="A0A0N0GZN2"/>
<dbReference type="EMBL" id="LGKG01000135">
    <property type="protein sequence ID" value="KPC62882.1"/>
    <property type="molecule type" value="Genomic_DNA"/>
</dbReference>
<comment type="caution">
    <text evidence="2">The sequence shown here is derived from an EMBL/GenBank/DDBJ whole genome shotgun (WGS) entry which is preliminary data.</text>
</comment>
<organism evidence="2 3">
    <name type="scientific">Streptomyces chattanoogensis</name>
    <dbReference type="NCBI Taxonomy" id="66876"/>
    <lineage>
        <taxon>Bacteria</taxon>
        <taxon>Bacillati</taxon>
        <taxon>Actinomycetota</taxon>
        <taxon>Actinomycetes</taxon>
        <taxon>Kitasatosporales</taxon>
        <taxon>Streptomycetaceae</taxon>
        <taxon>Streptomyces</taxon>
    </lineage>
</organism>
<protein>
    <recommendedName>
        <fullName evidence="1">DUF397 domain-containing protein</fullName>
    </recommendedName>
</protein>
<feature type="domain" description="DUF397" evidence="1">
    <location>
        <begin position="3"/>
        <end position="55"/>
    </location>
</feature>
<sequence>MELRWRKSSFSEDNDGNCLELASCDGGVLVRESDAPDVVVAIAPQRLQAFLASVKAGRFDDRT</sequence>
<dbReference type="RefSeq" id="WP_053924441.1">
    <property type="nucleotide sequence ID" value="NZ_LGKG01000135.1"/>
</dbReference>
<evidence type="ECO:0000313" key="2">
    <source>
        <dbReference type="EMBL" id="KPC62882.1"/>
    </source>
</evidence>
<dbReference type="PATRIC" id="fig|66876.3.peg.3677"/>
<dbReference type="Pfam" id="PF04149">
    <property type="entry name" value="DUF397"/>
    <property type="match status" value="1"/>
</dbReference>
<proteinExistence type="predicted"/>
<gene>
    <name evidence="2" type="ORF">ADL29_16815</name>
</gene>
<keyword evidence="3" id="KW-1185">Reference proteome</keyword>
<dbReference type="InterPro" id="IPR007278">
    <property type="entry name" value="DUF397"/>
</dbReference>